<evidence type="ECO:0000313" key="13">
    <source>
        <dbReference type="Proteomes" id="UP001159427"/>
    </source>
</evidence>
<dbReference type="PANTHER" id="PTHR19960">
    <property type="entry name" value="TEKTIN"/>
    <property type="match status" value="1"/>
</dbReference>
<keyword evidence="3" id="KW-0963">Cytoplasm</keyword>
<comment type="caution">
    <text evidence="12">The sequence shown here is derived from an EMBL/GenBank/DDBJ whole genome shotgun (WGS) entry which is preliminary data.</text>
</comment>
<keyword evidence="13" id="KW-1185">Reference proteome</keyword>
<dbReference type="InterPro" id="IPR000435">
    <property type="entry name" value="Tektins"/>
</dbReference>
<dbReference type="Proteomes" id="UP001159427">
    <property type="component" value="Unassembled WGS sequence"/>
</dbReference>
<keyword evidence="4" id="KW-0282">Flagellum</keyword>
<gene>
    <name evidence="12" type="ORF">PEVE_00022389</name>
</gene>
<name>A0ABN8SKH1_9CNID</name>
<protein>
    <recommendedName>
        <fullName evidence="9">Tektin-1</fullName>
    </recommendedName>
</protein>
<organism evidence="12 13">
    <name type="scientific">Porites evermanni</name>
    <dbReference type="NCBI Taxonomy" id="104178"/>
    <lineage>
        <taxon>Eukaryota</taxon>
        <taxon>Metazoa</taxon>
        <taxon>Cnidaria</taxon>
        <taxon>Anthozoa</taxon>
        <taxon>Hexacorallia</taxon>
        <taxon>Scleractinia</taxon>
        <taxon>Fungiina</taxon>
        <taxon>Poritidae</taxon>
        <taxon>Porites</taxon>
    </lineage>
</organism>
<evidence type="ECO:0000256" key="7">
    <source>
        <dbReference type="ARBA" id="ARBA00023212"/>
    </source>
</evidence>
<accession>A0ABN8SKH1</accession>
<keyword evidence="7" id="KW-0206">Cytoskeleton</keyword>
<evidence type="ECO:0000256" key="8">
    <source>
        <dbReference type="ARBA" id="ARBA00023273"/>
    </source>
</evidence>
<feature type="coiled-coil region" evidence="11">
    <location>
        <begin position="526"/>
        <end position="560"/>
    </location>
</feature>
<sequence length="660" mass="76553">MARLVQPPPKYTPEEWHTSNHLQYFNAEHERAAAERLRDESFRLAHETEVRTRQTQLDVNKKLEQRITDINFWKSELDQKQEETEDEISTMLRFKARLERALADTELPLMIAQQCLANRERRIKVDLVHDNVEMQLLKEVEVIEGVQALLQRTLEQATEQIRLLRSAKYYLEKDRKDKFKAHGIDNTCASLENTSPGLRFSKDAVKVEKNSVAPDEWENFSNKNILKAECEKNSAINLRSIIDGILMQTLSDLQAQCEAVNLAFQKRIEETSEAKTKLEEHLEKVMEEIAAMEQNIAMLKKAIANKEAPMKVSQTRLDNRTFRPNVELCREKSELDQKQEETEDEISTMLRFKARLERALADTELPLMIAQQCLANRERRMKVDLVHDNVEMQLLKEVEVIEGVQALLQRTLEQATEQIRLLRSAKYYLEKDRKDKFKAHGIDNTCASLENTSPGLGFSKDAVKVEKNSVTPDEWEDFSNKNILKAEREKNSAINLRSIIDGILMQTLSDLQAQCEAVNLAFQKRIEETSEAKTKLEEHLEKVMEEIAAMEQNIAMLKKAIANKEAPMKVSQTRLDNRTFRPNVELCRDRVQYRLIEEVFEISTNIERLQEKLADAEASLKGLIRKQLSLEEDIEMKANSLFIDQDQCMELRKQINHVPH</sequence>
<comment type="subcellular location">
    <subcellularLocation>
        <location evidence="1">Cytoplasm</location>
        <location evidence="1">Cytoskeleton</location>
        <location evidence="1">Flagellum axoneme</location>
    </subcellularLocation>
</comment>
<dbReference type="Pfam" id="PF03148">
    <property type="entry name" value="Tektin"/>
    <property type="match status" value="1"/>
</dbReference>
<dbReference type="PRINTS" id="PR00511">
    <property type="entry name" value="TEKTIN"/>
</dbReference>
<evidence type="ECO:0000256" key="6">
    <source>
        <dbReference type="ARBA" id="ARBA00023069"/>
    </source>
</evidence>
<dbReference type="PANTHER" id="PTHR19960:SF25">
    <property type="entry name" value="TEKTIN-1"/>
    <property type="match status" value="1"/>
</dbReference>
<comment type="similarity">
    <text evidence="2">Belongs to the tektin family.</text>
</comment>
<feature type="coiled-coil region" evidence="11">
    <location>
        <begin position="268"/>
        <end position="345"/>
    </location>
</feature>
<evidence type="ECO:0000256" key="9">
    <source>
        <dbReference type="ARBA" id="ARBA00039960"/>
    </source>
</evidence>
<keyword evidence="8" id="KW-0966">Cell projection</keyword>
<evidence type="ECO:0000256" key="4">
    <source>
        <dbReference type="ARBA" id="ARBA00022846"/>
    </source>
</evidence>
<keyword evidence="5 11" id="KW-0175">Coiled coil</keyword>
<comment type="function">
    <text evidence="10">Microtubule inner protein (MIP) part of the dynein-decorated doublet microtubules (DMTs) in cilia and flagellar axoneme. Forms filamentous polymers in the walls of ciliary and flagellar microtubules.</text>
</comment>
<feature type="coiled-coil region" evidence="11">
    <location>
        <begin position="599"/>
        <end position="633"/>
    </location>
</feature>
<evidence type="ECO:0000256" key="1">
    <source>
        <dbReference type="ARBA" id="ARBA00004611"/>
    </source>
</evidence>
<evidence type="ECO:0000256" key="11">
    <source>
        <dbReference type="SAM" id="Coils"/>
    </source>
</evidence>
<evidence type="ECO:0000256" key="3">
    <source>
        <dbReference type="ARBA" id="ARBA00022490"/>
    </source>
</evidence>
<keyword evidence="6" id="KW-0969">Cilium</keyword>
<evidence type="ECO:0000256" key="5">
    <source>
        <dbReference type="ARBA" id="ARBA00023054"/>
    </source>
</evidence>
<dbReference type="InterPro" id="IPR048256">
    <property type="entry name" value="Tektin-like"/>
</dbReference>
<proteinExistence type="inferred from homology"/>
<evidence type="ECO:0000313" key="12">
    <source>
        <dbReference type="EMBL" id="CAH3191760.1"/>
    </source>
</evidence>
<dbReference type="EMBL" id="CALNXI010002996">
    <property type="protein sequence ID" value="CAH3191760.1"/>
    <property type="molecule type" value="Genomic_DNA"/>
</dbReference>
<evidence type="ECO:0000256" key="2">
    <source>
        <dbReference type="ARBA" id="ARBA00007209"/>
    </source>
</evidence>
<reference evidence="12 13" key="1">
    <citation type="submission" date="2022-05" db="EMBL/GenBank/DDBJ databases">
        <authorList>
            <consortium name="Genoscope - CEA"/>
            <person name="William W."/>
        </authorList>
    </citation>
    <scope>NUCLEOTIDE SEQUENCE [LARGE SCALE GENOMIC DNA]</scope>
</reference>
<evidence type="ECO:0000256" key="10">
    <source>
        <dbReference type="ARBA" id="ARBA00045224"/>
    </source>
</evidence>